<dbReference type="InterPro" id="IPR016084">
    <property type="entry name" value="Haem_Oase-like_multi-hlx"/>
</dbReference>
<organism evidence="1 2">
    <name type="scientific">Siphonobacter curvatus</name>
    <dbReference type="NCBI Taxonomy" id="2094562"/>
    <lineage>
        <taxon>Bacteria</taxon>
        <taxon>Pseudomonadati</taxon>
        <taxon>Bacteroidota</taxon>
        <taxon>Cytophagia</taxon>
        <taxon>Cytophagales</taxon>
        <taxon>Cytophagaceae</taxon>
        <taxon>Siphonobacter</taxon>
    </lineage>
</organism>
<dbReference type="OrthoDB" id="114943at2"/>
<evidence type="ECO:0000313" key="2">
    <source>
        <dbReference type="Proteomes" id="UP000239590"/>
    </source>
</evidence>
<dbReference type="Pfam" id="PF01126">
    <property type="entry name" value="Heme_oxygenase"/>
    <property type="match status" value="1"/>
</dbReference>
<dbReference type="Proteomes" id="UP000239590">
    <property type="component" value="Unassembled WGS sequence"/>
</dbReference>
<protein>
    <submittedName>
        <fullName evidence="1">Heme oxygenase</fullName>
    </submittedName>
</protein>
<dbReference type="RefSeq" id="WP_104715574.1">
    <property type="nucleotide sequence ID" value="NZ_PTRA01000006.1"/>
</dbReference>
<dbReference type="AlphaFoldDB" id="A0A2S7IGA8"/>
<dbReference type="EMBL" id="PTRA01000006">
    <property type="protein sequence ID" value="PQA54450.1"/>
    <property type="molecule type" value="Genomic_DNA"/>
</dbReference>
<accession>A0A2S7IGA8</accession>
<name>A0A2S7IGA8_9BACT</name>
<reference evidence="2" key="1">
    <citation type="submission" date="2018-02" db="EMBL/GenBank/DDBJ databases">
        <title>Genome sequencing of Solimonas sp. HR-BB.</title>
        <authorList>
            <person name="Lee Y."/>
            <person name="Jeon C.O."/>
        </authorList>
    </citation>
    <scope>NUCLEOTIDE SEQUENCE [LARGE SCALE GENOMIC DNA]</scope>
    <source>
        <strain evidence="2">HR-U</strain>
    </source>
</reference>
<sequence length="187" mass="20504">MLSLILKEDTRTSHQQLEKQVVQRLKAITNKADYADFLKHFYAYFHAVEQAIAPYITPQVLPDYAQRRHASFLKADLETLGSTSDDLPAATAPTIATTVEALGALYVMEGSIMGGSIIVKMLEKVGITEGISFFSGYGPATGSMWKTFTEVLNAQGRTEADEAQAVAAANETFTRFGDVFVENRVTE</sequence>
<dbReference type="SUPFAM" id="SSF48613">
    <property type="entry name" value="Heme oxygenase-like"/>
    <property type="match status" value="1"/>
</dbReference>
<comment type="caution">
    <text evidence="1">The sequence shown here is derived from an EMBL/GenBank/DDBJ whole genome shotgun (WGS) entry which is preliminary data.</text>
</comment>
<keyword evidence="2" id="KW-1185">Reference proteome</keyword>
<evidence type="ECO:0000313" key="1">
    <source>
        <dbReference type="EMBL" id="PQA54450.1"/>
    </source>
</evidence>
<dbReference type="GO" id="GO:0004392">
    <property type="term" value="F:heme oxygenase (decyclizing) activity"/>
    <property type="evidence" value="ECO:0007669"/>
    <property type="project" value="InterPro"/>
</dbReference>
<proteinExistence type="predicted"/>
<dbReference type="InterPro" id="IPR016053">
    <property type="entry name" value="Haem_Oase-like"/>
</dbReference>
<dbReference type="GO" id="GO:0006788">
    <property type="term" value="P:heme oxidation"/>
    <property type="evidence" value="ECO:0007669"/>
    <property type="project" value="InterPro"/>
</dbReference>
<dbReference type="CDD" id="cd19166">
    <property type="entry name" value="HemeO-bac"/>
    <property type="match status" value="1"/>
</dbReference>
<dbReference type="Gene3D" id="1.20.910.10">
    <property type="entry name" value="Heme oxygenase-like"/>
    <property type="match status" value="1"/>
</dbReference>
<gene>
    <name evidence="1" type="ORF">C5O19_22130</name>
</gene>